<feature type="domain" description="DHHA1" evidence="2">
    <location>
        <begin position="228"/>
        <end position="310"/>
    </location>
</feature>
<organism evidence="3 4">
    <name type="scientific">Mesoplasma melaleucae</name>
    <dbReference type="NCBI Taxonomy" id="81459"/>
    <lineage>
        <taxon>Bacteria</taxon>
        <taxon>Bacillati</taxon>
        <taxon>Mycoplasmatota</taxon>
        <taxon>Mollicutes</taxon>
        <taxon>Entomoplasmatales</taxon>
        <taxon>Entomoplasmataceae</taxon>
        <taxon>Mesoplasma</taxon>
    </lineage>
</organism>
<dbReference type="Pfam" id="PF02272">
    <property type="entry name" value="DHHA1"/>
    <property type="match status" value="1"/>
</dbReference>
<dbReference type="Pfam" id="PF01368">
    <property type="entry name" value="DHH"/>
    <property type="match status" value="1"/>
</dbReference>
<dbReference type="InterPro" id="IPR051319">
    <property type="entry name" value="Oligoribo/pAp-PDE_c-di-AMP_PDE"/>
</dbReference>
<sequence>MKETNYKLLVAKIKKYKNIIILKHIRPDWDAQGSSMGLAYLIQENYKGKTIVVPGDRLDDNVDFWEDNITDKFIKSALVIIVDTATKSRLDFDRYDLAEETFKIDHHVNIDPYAKNEIVHETAIACTEVITLWAEVMKLKWNSNAASNLYKGLVTDSGRFLFPNTSYKTFNAAKVLLENGANLKQVHDSLFVSDLKRKKYANFAFSKLQLSEKGVGHITITKKDQKPWNYSYDEIKSALGTMSGIDEIKIWVLVIELDDEIKVSIRSRDYEIDKIANKYDGGGHKLASACKLKALSDIDKLVKDLDKVIAKGKKKYDTK</sequence>
<dbReference type="GO" id="GO:0003676">
    <property type="term" value="F:nucleic acid binding"/>
    <property type="evidence" value="ECO:0007669"/>
    <property type="project" value="InterPro"/>
</dbReference>
<proteinExistence type="predicted"/>
<dbReference type="STRING" id="1408435.GCA_000685885_00022"/>
<dbReference type="AlphaFoldDB" id="A0A2K8NWX1"/>
<reference evidence="3 4" key="1">
    <citation type="submission" date="2017-11" db="EMBL/GenBank/DDBJ databases">
        <title>Genome sequence of Entomoplasma melaleucae M1 (ATCC 49191).</title>
        <authorList>
            <person name="Lo W.-S."/>
            <person name="Gasparich G.E."/>
            <person name="Kuo C.-H."/>
        </authorList>
    </citation>
    <scope>NUCLEOTIDE SEQUENCE [LARGE SCALE GENOMIC DNA]</scope>
    <source>
        <strain evidence="3 4">M1</strain>
    </source>
</reference>
<dbReference type="OrthoDB" id="9803668at2"/>
<evidence type="ECO:0000259" key="1">
    <source>
        <dbReference type="Pfam" id="PF01368"/>
    </source>
</evidence>
<name>A0A2K8NWX1_9MOLU</name>
<evidence type="ECO:0000313" key="3">
    <source>
        <dbReference type="EMBL" id="ATZ18345.1"/>
    </source>
</evidence>
<dbReference type="Proteomes" id="UP000231896">
    <property type="component" value="Chromosome"/>
</dbReference>
<dbReference type="PANTHER" id="PTHR47618">
    <property type="entry name" value="BIFUNCTIONAL OLIGORIBONUCLEASE AND PAP PHOSPHATASE NRNA"/>
    <property type="match status" value="1"/>
</dbReference>
<dbReference type="PANTHER" id="PTHR47618:SF1">
    <property type="entry name" value="BIFUNCTIONAL OLIGORIBONUCLEASE AND PAP PHOSPHATASE NRNA"/>
    <property type="match status" value="1"/>
</dbReference>
<protein>
    <submittedName>
        <fullName evidence="3">DHH family protein</fullName>
    </submittedName>
</protein>
<gene>
    <name evidence="3" type="ORF">EMELA_v1c08610</name>
</gene>
<dbReference type="KEGG" id="eml:EMELA_v1c08610"/>
<dbReference type="InterPro" id="IPR038763">
    <property type="entry name" value="DHH_sf"/>
</dbReference>
<dbReference type="RefSeq" id="WP_028123869.1">
    <property type="nucleotide sequence ID" value="NZ_CP024964.1"/>
</dbReference>
<dbReference type="Gene3D" id="3.10.310.30">
    <property type="match status" value="1"/>
</dbReference>
<evidence type="ECO:0000259" key="2">
    <source>
        <dbReference type="Pfam" id="PF02272"/>
    </source>
</evidence>
<dbReference type="InterPro" id="IPR003156">
    <property type="entry name" value="DHHA1_dom"/>
</dbReference>
<dbReference type="SUPFAM" id="SSF64182">
    <property type="entry name" value="DHH phosphoesterases"/>
    <property type="match status" value="1"/>
</dbReference>
<dbReference type="InterPro" id="IPR001667">
    <property type="entry name" value="DDH_dom"/>
</dbReference>
<feature type="domain" description="DDH" evidence="1">
    <location>
        <begin position="18"/>
        <end position="137"/>
    </location>
</feature>
<dbReference type="EMBL" id="CP024964">
    <property type="protein sequence ID" value="ATZ18345.1"/>
    <property type="molecule type" value="Genomic_DNA"/>
</dbReference>
<accession>A0A2K8NWX1</accession>
<dbReference type="Gene3D" id="3.90.1640.10">
    <property type="entry name" value="inorganic pyrophosphatase (n-terminal core)"/>
    <property type="match status" value="1"/>
</dbReference>
<evidence type="ECO:0000313" key="4">
    <source>
        <dbReference type="Proteomes" id="UP000231896"/>
    </source>
</evidence>
<keyword evidence="4" id="KW-1185">Reference proteome</keyword>